<evidence type="ECO:0000313" key="1">
    <source>
        <dbReference type="EMBL" id="VEB50979.1"/>
    </source>
</evidence>
<gene>
    <name evidence="1" type="primary">yjgB_1</name>
    <name evidence="1" type="ORF">NCTC6754_00672</name>
</gene>
<accession>A0A447TNQ9</accession>
<proteinExistence type="predicted"/>
<organism evidence="1 2">
    <name type="scientific">Salmonella enterica I</name>
    <dbReference type="NCBI Taxonomy" id="59201"/>
    <lineage>
        <taxon>Bacteria</taxon>
        <taxon>Pseudomonadati</taxon>
        <taxon>Pseudomonadota</taxon>
        <taxon>Gammaproteobacteria</taxon>
        <taxon>Enterobacterales</taxon>
        <taxon>Enterobacteriaceae</taxon>
        <taxon>Salmonella</taxon>
    </lineage>
</organism>
<sequence length="50" mass="5743">MTIIKSYAAKEAGGELELYEYDAGELQPEDVEVRGRLLRDLPFRSVDDRQ</sequence>
<dbReference type="AlphaFoldDB" id="A0A447TNQ9"/>
<dbReference type="EMBL" id="LR134190">
    <property type="protein sequence ID" value="VEB50979.1"/>
    <property type="molecule type" value="Genomic_DNA"/>
</dbReference>
<evidence type="ECO:0000313" key="2">
    <source>
        <dbReference type="Proteomes" id="UP000269208"/>
    </source>
</evidence>
<protein>
    <submittedName>
        <fullName evidence="1">Zinc-type alcohol dehydrogenase</fullName>
    </submittedName>
</protein>
<reference evidence="1 2" key="1">
    <citation type="submission" date="2018-12" db="EMBL/GenBank/DDBJ databases">
        <authorList>
            <consortium name="Pathogen Informatics"/>
        </authorList>
    </citation>
    <scope>NUCLEOTIDE SEQUENCE [LARGE SCALE GENOMIC DNA]</scope>
    <source>
        <strain evidence="1 2">NCTC6754</strain>
    </source>
</reference>
<name>A0A447TNQ9_SALET</name>
<dbReference type="Proteomes" id="UP000269208">
    <property type="component" value="Chromosome"/>
</dbReference>